<dbReference type="EMBL" id="ATMT01000085">
    <property type="protein sequence ID" value="EPY04470.1"/>
    <property type="molecule type" value="Genomic_DNA"/>
</dbReference>
<feature type="non-terminal residue" evidence="1">
    <location>
        <position position="1"/>
    </location>
</feature>
<dbReference type="Gene3D" id="2.120.10.70">
    <property type="entry name" value="Fucose-specific lectin"/>
    <property type="match status" value="1"/>
</dbReference>
<protein>
    <submittedName>
        <fullName evidence="1">Uncharacterized protein</fullName>
    </submittedName>
</protein>
<accession>S9U1S8</accession>
<comment type="caution">
    <text evidence="1">The sequence shown here is derived from an EMBL/GenBank/DDBJ whole genome shotgun (WGS) entry which is preliminary data.</text>
</comment>
<evidence type="ECO:0000313" key="2">
    <source>
        <dbReference type="Proteomes" id="UP000015344"/>
    </source>
</evidence>
<organism evidence="1 2">
    <name type="scientific">Paenibacillus alvei TS-15</name>
    <dbReference type="NCBI Taxonomy" id="1117108"/>
    <lineage>
        <taxon>Bacteria</taxon>
        <taxon>Bacillati</taxon>
        <taxon>Bacillota</taxon>
        <taxon>Bacilli</taxon>
        <taxon>Bacillales</taxon>
        <taxon>Paenibacillaceae</taxon>
        <taxon>Paenibacillus</taxon>
    </lineage>
</organism>
<dbReference type="Proteomes" id="UP000015344">
    <property type="component" value="Unassembled WGS sequence"/>
</dbReference>
<evidence type="ECO:0000313" key="1">
    <source>
        <dbReference type="EMBL" id="EPY04470.1"/>
    </source>
</evidence>
<dbReference type="SUPFAM" id="SSF89372">
    <property type="entry name" value="Fucose-specific lectin"/>
    <property type="match status" value="1"/>
</dbReference>
<dbReference type="AlphaFoldDB" id="S9U1S8"/>
<name>S9U1S8_PAEAL</name>
<proteinExistence type="predicted"/>
<sequence>SLGGIFPMGAPVSAVARTPNNLDLFLVGNGGRVYTSWWSAGSDWSGINDNWRSLGGIFPIPVG</sequence>
<gene>
    <name evidence="1" type="ORF">PAALTS15_25004</name>
</gene>
<reference evidence="1 2" key="1">
    <citation type="submission" date="2013-05" db="EMBL/GenBank/DDBJ databases">
        <authorList>
            <person name="Strain E.A."/>
            <person name="Brown E."/>
            <person name="Allard M.W."/>
            <person name="Luo Y.L."/>
        </authorList>
    </citation>
    <scope>NUCLEOTIDE SEQUENCE [LARGE SCALE GENOMIC DNA]</scope>
    <source>
        <strain evidence="1 2">TS-15</strain>
    </source>
</reference>